<evidence type="ECO:0000313" key="2">
    <source>
        <dbReference type="EMBL" id="KAE9408926.1"/>
    </source>
</evidence>
<keyword evidence="3" id="KW-1185">Reference proteome</keyword>
<protein>
    <submittedName>
        <fullName evidence="2">Uncharacterized protein</fullName>
    </submittedName>
</protein>
<feature type="region of interest" description="Disordered" evidence="1">
    <location>
        <begin position="164"/>
        <end position="183"/>
    </location>
</feature>
<feature type="region of interest" description="Disordered" evidence="1">
    <location>
        <begin position="1"/>
        <end position="23"/>
    </location>
</feature>
<evidence type="ECO:0000313" key="3">
    <source>
        <dbReference type="Proteomes" id="UP000799118"/>
    </source>
</evidence>
<sequence>MSSSETRVTFGTLPDPLRHFAPHHRNTRPVRSIMRRPKAFARNPAGQAHAFSNNISLDISNTVHSSYRPSSVMRASSPATHMHYVGSRKRGHSSVFSVSSAPRSPARHKRHSSSGSSTSSRSHRHATSEMASSLHGFGHKRGHSNLAHTFRSVFSPGLRRYSSTAVSSPRKLGHTKRSSADSSFVYVQSPSQEIDIPPSRHSRHNRAGSYDSASQGFLPSLQNSVSPFDLRSLGYALPSTPYPFHTTPLRLTIAIQSLFVSLNLTLGYNRFPMPLIPHRNVFMSIPNCWLVPDIPCVGT</sequence>
<dbReference type="OrthoDB" id="3241567at2759"/>
<dbReference type="EMBL" id="ML769389">
    <property type="protein sequence ID" value="KAE9408926.1"/>
    <property type="molecule type" value="Genomic_DNA"/>
</dbReference>
<dbReference type="AlphaFoldDB" id="A0A6A4IEC7"/>
<accession>A0A6A4IEC7</accession>
<organism evidence="2 3">
    <name type="scientific">Gymnopus androsaceus JB14</name>
    <dbReference type="NCBI Taxonomy" id="1447944"/>
    <lineage>
        <taxon>Eukaryota</taxon>
        <taxon>Fungi</taxon>
        <taxon>Dikarya</taxon>
        <taxon>Basidiomycota</taxon>
        <taxon>Agaricomycotina</taxon>
        <taxon>Agaricomycetes</taxon>
        <taxon>Agaricomycetidae</taxon>
        <taxon>Agaricales</taxon>
        <taxon>Marasmiineae</taxon>
        <taxon>Omphalotaceae</taxon>
        <taxon>Gymnopus</taxon>
    </lineage>
</organism>
<feature type="compositionally biased region" description="Low complexity" evidence="1">
    <location>
        <begin position="93"/>
        <end position="104"/>
    </location>
</feature>
<reference evidence="2" key="1">
    <citation type="journal article" date="2019" name="Environ. Microbiol.">
        <title>Fungal ecological strategies reflected in gene transcription - a case study of two litter decomposers.</title>
        <authorList>
            <person name="Barbi F."/>
            <person name="Kohler A."/>
            <person name="Barry K."/>
            <person name="Baskaran P."/>
            <person name="Daum C."/>
            <person name="Fauchery L."/>
            <person name="Ihrmark K."/>
            <person name="Kuo A."/>
            <person name="LaButti K."/>
            <person name="Lipzen A."/>
            <person name="Morin E."/>
            <person name="Grigoriev I.V."/>
            <person name="Henrissat B."/>
            <person name="Lindahl B."/>
            <person name="Martin F."/>
        </authorList>
    </citation>
    <scope>NUCLEOTIDE SEQUENCE</scope>
    <source>
        <strain evidence="2">JB14</strain>
    </source>
</reference>
<evidence type="ECO:0000256" key="1">
    <source>
        <dbReference type="SAM" id="MobiDB-lite"/>
    </source>
</evidence>
<feature type="region of interest" description="Disordered" evidence="1">
    <location>
        <begin position="194"/>
        <end position="213"/>
    </location>
</feature>
<dbReference type="Proteomes" id="UP000799118">
    <property type="component" value="Unassembled WGS sequence"/>
</dbReference>
<gene>
    <name evidence="2" type="ORF">BT96DRAFT_627141</name>
</gene>
<name>A0A6A4IEC7_9AGAR</name>
<feature type="region of interest" description="Disordered" evidence="1">
    <location>
        <begin position="86"/>
        <end position="140"/>
    </location>
</feature>
<proteinExistence type="predicted"/>